<dbReference type="AlphaFoldDB" id="A0A6B8REI0"/>
<dbReference type="Gene3D" id="3.10.350.10">
    <property type="entry name" value="LysM domain"/>
    <property type="match status" value="1"/>
</dbReference>
<reference evidence="3" key="1">
    <citation type="submission" date="2018-11" db="EMBL/GenBank/DDBJ databases">
        <title>Complete genome sequence of Paenibacillus sp. ML311-T8.</title>
        <authorList>
            <person name="Nam Y.-D."/>
            <person name="Kang J."/>
            <person name="Chung W.-H."/>
            <person name="Park Y.S."/>
        </authorList>
    </citation>
    <scope>NUCLEOTIDE SEQUENCE [LARGE SCALE GENOMIC DNA]</scope>
    <source>
        <strain evidence="3">ML311-T8</strain>
    </source>
</reference>
<dbReference type="CDD" id="cd00118">
    <property type="entry name" value="LysM"/>
    <property type="match status" value="1"/>
</dbReference>
<dbReference type="KEGG" id="ppsc:EHS13_03055"/>
<dbReference type="EMBL" id="CP034235">
    <property type="protein sequence ID" value="QGQ93955.1"/>
    <property type="molecule type" value="Genomic_DNA"/>
</dbReference>
<feature type="domain" description="LysM" evidence="1">
    <location>
        <begin position="191"/>
        <end position="241"/>
    </location>
</feature>
<dbReference type="Pfam" id="PF01476">
    <property type="entry name" value="LysM"/>
    <property type="match status" value="1"/>
</dbReference>
<evidence type="ECO:0000259" key="1">
    <source>
        <dbReference type="PROSITE" id="PS51782"/>
    </source>
</evidence>
<dbReference type="Proteomes" id="UP000426246">
    <property type="component" value="Chromosome"/>
</dbReference>
<evidence type="ECO:0000313" key="3">
    <source>
        <dbReference type="Proteomes" id="UP000426246"/>
    </source>
</evidence>
<name>A0A6B8REI0_9BACL</name>
<dbReference type="OrthoDB" id="9800780at2"/>
<accession>A0A6B8REI0</accession>
<keyword evidence="3" id="KW-1185">Reference proteome</keyword>
<sequence>MADNLAIKVVENKFAIELSFNYRAVSFILPINPETIDIKESGKGKTYDIVGKGGGTSETRAGEINVIQNPALTEISFSSNFPASYYPAVIVKEGALQLPSYYLGRIKEWLRSNQPIRIHIVSSSFVIDIPASIEKFDWKEVAGSPGDIEYNISLKEYVYYSAIKAKVVTAASKQVLIKKPKVRPDERSRPDTYTLKAGDTLIKIAMNFFNADSSRYKDIQKLNGITDAQLKSLQIGRVIKLPKN</sequence>
<dbReference type="InterPro" id="IPR036779">
    <property type="entry name" value="LysM_dom_sf"/>
</dbReference>
<evidence type="ECO:0000313" key="2">
    <source>
        <dbReference type="EMBL" id="QGQ93955.1"/>
    </source>
</evidence>
<proteinExistence type="predicted"/>
<dbReference type="RefSeq" id="WP_155698951.1">
    <property type="nucleotide sequence ID" value="NZ_CP034235.1"/>
</dbReference>
<organism evidence="2 3">
    <name type="scientific">Paenibacillus psychroresistens</name>
    <dbReference type="NCBI Taxonomy" id="1778678"/>
    <lineage>
        <taxon>Bacteria</taxon>
        <taxon>Bacillati</taxon>
        <taxon>Bacillota</taxon>
        <taxon>Bacilli</taxon>
        <taxon>Bacillales</taxon>
        <taxon>Paenibacillaceae</taxon>
        <taxon>Paenibacillus</taxon>
    </lineage>
</organism>
<dbReference type="PROSITE" id="PS51782">
    <property type="entry name" value="LYSM"/>
    <property type="match status" value="1"/>
</dbReference>
<gene>
    <name evidence="2" type="ORF">EHS13_03055</name>
</gene>
<protein>
    <submittedName>
        <fullName evidence="2">LysM peptidoglycan-binding domain-containing protein</fullName>
    </submittedName>
</protein>
<dbReference type="SMART" id="SM00257">
    <property type="entry name" value="LysM"/>
    <property type="match status" value="1"/>
</dbReference>
<dbReference type="InterPro" id="IPR018392">
    <property type="entry name" value="LysM"/>
</dbReference>